<organism evidence="2 3">
    <name type="scientific">Rotaria magnacalcarata</name>
    <dbReference type="NCBI Taxonomy" id="392030"/>
    <lineage>
        <taxon>Eukaryota</taxon>
        <taxon>Metazoa</taxon>
        <taxon>Spiralia</taxon>
        <taxon>Gnathifera</taxon>
        <taxon>Rotifera</taxon>
        <taxon>Eurotatoria</taxon>
        <taxon>Bdelloidea</taxon>
        <taxon>Philodinida</taxon>
        <taxon>Philodinidae</taxon>
        <taxon>Rotaria</taxon>
    </lineage>
</organism>
<sequence>MESPEYRQILDDVAQARQRVMEKREEAEQCKTSLQACDALKENGQRAINDLQRG</sequence>
<dbReference type="EMBL" id="CAJOBI010106603">
    <property type="protein sequence ID" value="CAF4613074.1"/>
    <property type="molecule type" value="Genomic_DNA"/>
</dbReference>
<evidence type="ECO:0000313" key="2">
    <source>
        <dbReference type="EMBL" id="CAF4613074.1"/>
    </source>
</evidence>
<dbReference type="AlphaFoldDB" id="A0A8S2ZA05"/>
<evidence type="ECO:0000313" key="3">
    <source>
        <dbReference type="Proteomes" id="UP000676336"/>
    </source>
</evidence>
<proteinExistence type="predicted"/>
<feature type="coiled-coil region" evidence="1">
    <location>
        <begin position="6"/>
        <end position="33"/>
    </location>
</feature>
<reference evidence="2" key="1">
    <citation type="submission" date="2021-02" db="EMBL/GenBank/DDBJ databases">
        <authorList>
            <person name="Nowell W R."/>
        </authorList>
    </citation>
    <scope>NUCLEOTIDE SEQUENCE</scope>
</reference>
<evidence type="ECO:0000256" key="1">
    <source>
        <dbReference type="SAM" id="Coils"/>
    </source>
</evidence>
<feature type="non-terminal residue" evidence="2">
    <location>
        <position position="54"/>
    </location>
</feature>
<protein>
    <submittedName>
        <fullName evidence="2">Uncharacterized protein</fullName>
    </submittedName>
</protein>
<gene>
    <name evidence="2" type="ORF">SMN809_LOCUS39564</name>
</gene>
<keyword evidence="1" id="KW-0175">Coiled coil</keyword>
<dbReference type="Proteomes" id="UP000676336">
    <property type="component" value="Unassembled WGS sequence"/>
</dbReference>
<accession>A0A8S2ZA05</accession>
<comment type="caution">
    <text evidence="2">The sequence shown here is derived from an EMBL/GenBank/DDBJ whole genome shotgun (WGS) entry which is preliminary data.</text>
</comment>
<name>A0A8S2ZA05_9BILA</name>